<dbReference type="Proteomes" id="UP001497516">
    <property type="component" value="Chromosome 7"/>
</dbReference>
<keyword evidence="2" id="KW-1185">Reference proteome</keyword>
<sequence length="110" mass="12381">MKRLLCYIAGTVTFGLTIWRSSTPLSLVAFSDSDWAGNLDDRTSTSGYLIYYDSTLISWRSQKQRTVARSNTEAEYRAIAHTSAELEGVHNLLVEFRQPLPSTPIIYSDS</sequence>
<evidence type="ECO:0000313" key="2">
    <source>
        <dbReference type="Proteomes" id="UP001497516"/>
    </source>
</evidence>
<reference evidence="1 2" key="1">
    <citation type="submission" date="2024-04" db="EMBL/GenBank/DDBJ databases">
        <authorList>
            <person name="Fracassetti M."/>
        </authorList>
    </citation>
    <scope>NUCLEOTIDE SEQUENCE [LARGE SCALE GENOMIC DNA]</scope>
</reference>
<dbReference type="CDD" id="cd09272">
    <property type="entry name" value="RNase_HI_RT_Ty1"/>
    <property type="match status" value="1"/>
</dbReference>
<name>A0AAV2FUH0_9ROSI</name>
<organism evidence="1 2">
    <name type="scientific">Linum trigynum</name>
    <dbReference type="NCBI Taxonomy" id="586398"/>
    <lineage>
        <taxon>Eukaryota</taxon>
        <taxon>Viridiplantae</taxon>
        <taxon>Streptophyta</taxon>
        <taxon>Embryophyta</taxon>
        <taxon>Tracheophyta</taxon>
        <taxon>Spermatophyta</taxon>
        <taxon>Magnoliopsida</taxon>
        <taxon>eudicotyledons</taxon>
        <taxon>Gunneridae</taxon>
        <taxon>Pentapetalae</taxon>
        <taxon>rosids</taxon>
        <taxon>fabids</taxon>
        <taxon>Malpighiales</taxon>
        <taxon>Linaceae</taxon>
        <taxon>Linum</taxon>
    </lineage>
</organism>
<dbReference type="AlphaFoldDB" id="A0AAV2FUH0"/>
<dbReference type="PANTHER" id="PTHR11439">
    <property type="entry name" value="GAG-POL-RELATED RETROTRANSPOSON"/>
    <property type="match status" value="1"/>
</dbReference>
<evidence type="ECO:0000313" key="1">
    <source>
        <dbReference type="EMBL" id="CAL1402029.1"/>
    </source>
</evidence>
<dbReference type="PANTHER" id="PTHR11439:SF455">
    <property type="entry name" value="RLK (RECEPTOR-LIKE PROTEIN KINASE) 8, PUTATIVE-RELATED"/>
    <property type="match status" value="1"/>
</dbReference>
<gene>
    <name evidence="1" type="ORF">LTRI10_LOCUS42060</name>
</gene>
<proteinExistence type="predicted"/>
<protein>
    <submittedName>
        <fullName evidence="1">Uncharacterized protein</fullName>
    </submittedName>
</protein>
<dbReference type="EMBL" id="OZ034820">
    <property type="protein sequence ID" value="CAL1402029.1"/>
    <property type="molecule type" value="Genomic_DNA"/>
</dbReference>
<accession>A0AAV2FUH0</accession>